<dbReference type="Proteomes" id="UP001470230">
    <property type="component" value="Unassembled WGS sequence"/>
</dbReference>
<sequence length="602" mass="68872">MENKEIEQLIQSTPFDQMNPDQALQVLVYALSKEDKSKINPEFLDLSVRCRYFRKAIIMMNEGVTSTRIPELIFFLLKNPMPLEDDFSYFLLFCFSHLNDGKNRFDFSDISSHISSFSDKNVDKSMALLISYLYFFPNYNFKLFESIEFSEDYQKQFKLVIDSFSDENLVPPYVYLKSHFESMIQTFSETTYSKLSEAITAYKSDEVNNRIGELTNSLLVTVKSMSKNLKTATVGEFKDKFLNNVSKLEEFMKANLLSACRIVRLAATQASSISDKIERISSELKSVKELVIDNFLNSPSEETVNSILSEVNSDCSNFSTQPDAKLHFTSSTATFLFLTSSISLLKMYVISMKNGDDSNSNRALSKLRNMKETIENIVDRLKTDIPSYTTVIQSTLSISQSLNDKDDRTYRSVHSACDALLLWLHLSECASLDGVIREEAVLYSETSSFYPDFAANIFTKIVKKSTKEKARKAKELRDDFYQTVSLTYSSFIRNLKLIPGMRKDALYRDFVPAEKWTWPKSHGAASFPQDPETVRELLKLRSQIYEFADEYKLSMSVPLCVCCNKATACVVCPKCRKLVLCNACKEKLKKCPSENCDHVFIE</sequence>
<organism evidence="1 2">
    <name type="scientific">Tritrichomonas musculus</name>
    <dbReference type="NCBI Taxonomy" id="1915356"/>
    <lineage>
        <taxon>Eukaryota</taxon>
        <taxon>Metamonada</taxon>
        <taxon>Parabasalia</taxon>
        <taxon>Tritrichomonadida</taxon>
        <taxon>Tritrichomonadidae</taxon>
        <taxon>Tritrichomonas</taxon>
    </lineage>
</organism>
<evidence type="ECO:0008006" key="3">
    <source>
        <dbReference type="Google" id="ProtNLM"/>
    </source>
</evidence>
<reference evidence="1 2" key="1">
    <citation type="submission" date="2024-04" db="EMBL/GenBank/DDBJ databases">
        <title>Tritrichomonas musculus Genome.</title>
        <authorList>
            <person name="Alves-Ferreira E."/>
            <person name="Grigg M."/>
            <person name="Lorenzi H."/>
            <person name="Galac M."/>
        </authorList>
    </citation>
    <scope>NUCLEOTIDE SEQUENCE [LARGE SCALE GENOMIC DNA]</scope>
    <source>
        <strain evidence="1 2">EAF2021</strain>
    </source>
</reference>
<dbReference type="EMBL" id="JAPFFF010000001">
    <property type="protein sequence ID" value="KAK8898478.1"/>
    <property type="molecule type" value="Genomic_DNA"/>
</dbReference>
<comment type="caution">
    <text evidence="1">The sequence shown here is derived from an EMBL/GenBank/DDBJ whole genome shotgun (WGS) entry which is preliminary data.</text>
</comment>
<evidence type="ECO:0000313" key="2">
    <source>
        <dbReference type="Proteomes" id="UP001470230"/>
    </source>
</evidence>
<accession>A0ABR2L547</accession>
<name>A0ABR2L547_9EUKA</name>
<keyword evidence="2" id="KW-1185">Reference proteome</keyword>
<gene>
    <name evidence="1" type="ORF">M9Y10_000767</name>
</gene>
<protein>
    <recommendedName>
        <fullName evidence="3">RING-type domain-containing protein</fullName>
    </recommendedName>
</protein>
<proteinExistence type="predicted"/>
<evidence type="ECO:0000313" key="1">
    <source>
        <dbReference type="EMBL" id="KAK8898478.1"/>
    </source>
</evidence>